<evidence type="ECO:0000256" key="9">
    <source>
        <dbReference type="ARBA" id="ARBA00022723"/>
    </source>
</evidence>
<evidence type="ECO:0000256" key="3">
    <source>
        <dbReference type="ARBA" id="ARBA00002284"/>
    </source>
</evidence>
<evidence type="ECO:0000256" key="4">
    <source>
        <dbReference type="ARBA" id="ARBA00004904"/>
    </source>
</evidence>
<dbReference type="EC" id="4.1.99.12" evidence="17"/>
<evidence type="ECO:0000256" key="14">
    <source>
        <dbReference type="ARBA" id="ARBA00023211"/>
    </source>
</evidence>
<keyword evidence="10" id="KW-0547">Nucleotide-binding</keyword>
<feature type="site" description="Essential for catalytic activity" evidence="17">
    <location>
        <position position="169"/>
    </location>
</feature>
<dbReference type="GO" id="GO:0030145">
    <property type="term" value="F:manganese ion binding"/>
    <property type="evidence" value="ECO:0007669"/>
    <property type="project" value="UniProtKB-UniRule"/>
</dbReference>
<dbReference type="HAMAP" id="MF_00180">
    <property type="entry name" value="RibB"/>
    <property type="match status" value="1"/>
</dbReference>
<dbReference type="Gene3D" id="3.90.870.10">
    <property type="entry name" value="DHBP synthase"/>
    <property type="match status" value="1"/>
</dbReference>
<dbReference type="InterPro" id="IPR036144">
    <property type="entry name" value="RibA-like_sf"/>
</dbReference>
<dbReference type="Pfam" id="PF00926">
    <property type="entry name" value="DHBP_synthase"/>
    <property type="match status" value="1"/>
</dbReference>
<keyword evidence="14 17" id="KW-0464">Manganese</keyword>
<keyword evidence="9 17" id="KW-0479">Metal-binding</keyword>
<feature type="binding site" evidence="17">
    <location>
        <position position="35"/>
    </location>
    <ligand>
        <name>D-ribulose 5-phosphate</name>
        <dbReference type="ChEBI" id="CHEBI:58121"/>
    </ligand>
</feature>
<evidence type="ECO:0000313" key="20">
    <source>
        <dbReference type="Proteomes" id="UP000031830"/>
    </source>
</evidence>
<evidence type="ECO:0000256" key="2">
    <source>
        <dbReference type="ARBA" id="ARBA00001936"/>
    </source>
</evidence>
<feature type="site" description="Essential for catalytic activity" evidence="17">
    <location>
        <position position="131"/>
    </location>
</feature>
<evidence type="ECO:0000256" key="8">
    <source>
        <dbReference type="ARBA" id="ARBA00022619"/>
    </source>
</evidence>
<evidence type="ECO:0000256" key="13">
    <source>
        <dbReference type="ARBA" id="ARBA00023134"/>
    </source>
</evidence>
<comment type="similarity">
    <text evidence="5">In the N-terminal section; belongs to the DHBP synthase family.</text>
</comment>
<comment type="subunit">
    <text evidence="17">Homodimer.</text>
</comment>
<sequence length="403" mass="44607">MFKQIKENIENAIQALKQGTPVVVLDDYDRENEGDLILPGEKATEANIAFMLEYTSGIVCLAMDSKKAKQLNLTPMVAADQNNSTFTTPFTVTIEAKEGVTTGVSAKDRAHTIQVASKTNAKADELARPGHIFPLIANDKGVLGRNGHTEATVDLMKLSGFNSAGVLCELMNKDGTMMKAPELEAFAKKYNLPILTIAELYQYRLATEIFVTKMASSTIPFKKIGELEMSVYKDNFSNDEVVVLSKPYTGNNPLVRMHSSCITGDIFGSLRCDCQDQLHKGIEMVSEEGGFFIYLDQEGRGIGLTNKLKAYNLQMNENMDTIEANLALGLPADARKYDLAVQVLKYNHIDQCRLISNNPEKLAALRNVNIHAEPVYCEAFVNSHNRNYLITKKNKAKHTIKGI</sequence>
<dbReference type="PANTHER" id="PTHR21327:SF38">
    <property type="entry name" value="3,4-DIHYDROXY-2-BUTANONE 4-PHOSPHATE SYNTHASE"/>
    <property type="match status" value="1"/>
</dbReference>
<dbReference type="SUPFAM" id="SSF55821">
    <property type="entry name" value="YrdC/RibB"/>
    <property type="match status" value="1"/>
</dbReference>
<dbReference type="CDD" id="cd00641">
    <property type="entry name" value="GTP_cyclohydro2"/>
    <property type="match status" value="1"/>
</dbReference>
<organism evidence="19 20">
    <name type="scientific">Francisella philomiragia</name>
    <dbReference type="NCBI Taxonomy" id="28110"/>
    <lineage>
        <taxon>Bacteria</taxon>
        <taxon>Pseudomonadati</taxon>
        <taxon>Pseudomonadota</taxon>
        <taxon>Gammaproteobacteria</taxon>
        <taxon>Thiotrichales</taxon>
        <taxon>Francisellaceae</taxon>
        <taxon>Francisella</taxon>
    </lineage>
</organism>
<dbReference type="GO" id="GO:0005829">
    <property type="term" value="C:cytosol"/>
    <property type="evidence" value="ECO:0007669"/>
    <property type="project" value="TreeGrafter"/>
</dbReference>
<dbReference type="GO" id="GO:0000287">
    <property type="term" value="F:magnesium ion binding"/>
    <property type="evidence" value="ECO:0007669"/>
    <property type="project" value="UniProtKB-UniRule"/>
</dbReference>
<comment type="catalytic activity">
    <reaction evidence="16">
        <text>GTP + 4 H2O = 2,5-diamino-6-hydroxy-4-(5-phosphoribosylamino)-pyrimidine + formate + 2 phosphate + 3 H(+)</text>
        <dbReference type="Rhea" id="RHEA:23704"/>
        <dbReference type="ChEBI" id="CHEBI:15377"/>
        <dbReference type="ChEBI" id="CHEBI:15378"/>
        <dbReference type="ChEBI" id="CHEBI:15740"/>
        <dbReference type="ChEBI" id="CHEBI:37565"/>
        <dbReference type="ChEBI" id="CHEBI:43474"/>
        <dbReference type="ChEBI" id="CHEBI:58614"/>
        <dbReference type="EC" id="3.5.4.25"/>
    </reaction>
</comment>
<keyword evidence="8 17" id="KW-0686">Riboflavin biosynthesis</keyword>
<dbReference type="Gene3D" id="3.40.50.10990">
    <property type="entry name" value="GTP cyclohydrolase II"/>
    <property type="match status" value="1"/>
</dbReference>
<evidence type="ECO:0000256" key="7">
    <source>
        <dbReference type="ARBA" id="ARBA00018836"/>
    </source>
</evidence>
<evidence type="ECO:0000256" key="5">
    <source>
        <dbReference type="ARBA" id="ARBA00005520"/>
    </source>
</evidence>
<evidence type="ECO:0000256" key="1">
    <source>
        <dbReference type="ARBA" id="ARBA00000141"/>
    </source>
</evidence>
<dbReference type="EMBL" id="CP009440">
    <property type="protein sequence ID" value="AJI53628.1"/>
    <property type="molecule type" value="Genomic_DNA"/>
</dbReference>
<accession>A0A0B6D7J1</accession>
<feature type="binding site" evidence="17">
    <location>
        <position position="31"/>
    </location>
    <ligand>
        <name>Mg(2+)</name>
        <dbReference type="ChEBI" id="CHEBI:18420"/>
        <label>2</label>
    </ligand>
</feature>
<keyword evidence="11" id="KW-0378">Hydrolase</keyword>
<comment type="pathway">
    <text evidence="4 17">Cofactor biosynthesis; riboflavin biosynthesis; 2-hydroxy-3-oxobutyl phosphate from D-ribulose 5-phosphate: step 1/1.</text>
</comment>
<evidence type="ECO:0000256" key="16">
    <source>
        <dbReference type="ARBA" id="ARBA00049295"/>
    </source>
</evidence>
<dbReference type="RefSeq" id="WP_044525400.1">
    <property type="nucleotide sequence ID" value="NZ_CP009440.1"/>
</dbReference>
<feature type="binding site" evidence="17">
    <location>
        <position position="148"/>
    </location>
    <ligand>
        <name>Mg(2+)</name>
        <dbReference type="ChEBI" id="CHEBI:18420"/>
        <label>2</label>
    </ligand>
</feature>
<dbReference type="NCBIfam" id="TIGR00506">
    <property type="entry name" value="ribB"/>
    <property type="match status" value="1"/>
</dbReference>
<dbReference type="InterPro" id="IPR032677">
    <property type="entry name" value="GTP_cyclohydro_II"/>
</dbReference>
<feature type="binding site" evidence="17">
    <location>
        <begin position="145"/>
        <end position="149"/>
    </location>
    <ligand>
        <name>D-ribulose 5-phosphate</name>
        <dbReference type="ChEBI" id="CHEBI:58121"/>
    </ligand>
</feature>
<comment type="similarity">
    <text evidence="17">Belongs to the DHBP synthase family.</text>
</comment>
<gene>
    <name evidence="17 19" type="primary">ribB</name>
    <name evidence="19" type="ORF">LA55_84</name>
</gene>
<keyword evidence="12 17" id="KW-0460">Magnesium</keyword>
<proteinExistence type="inferred from homology"/>
<feature type="binding site" evidence="17">
    <location>
        <position position="31"/>
    </location>
    <ligand>
        <name>Mg(2+)</name>
        <dbReference type="ChEBI" id="CHEBI:18420"/>
        <label>1</label>
    </ligand>
</feature>
<dbReference type="GO" id="GO:0003935">
    <property type="term" value="F:GTP cyclohydrolase II activity"/>
    <property type="evidence" value="ECO:0007669"/>
    <property type="project" value="UniProtKB-EC"/>
</dbReference>
<evidence type="ECO:0000256" key="17">
    <source>
        <dbReference type="HAMAP-Rule" id="MF_00180"/>
    </source>
</evidence>
<comment type="cofactor">
    <cofactor evidence="17">
        <name>Mg(2+)</name>
        <dbReference type="ChEBI" id="CHEBI:18420"/>
    </cofactor>
    <cofactor evidence="17">
        <name>Mn(2+)</name>
        <dbReference type="ChEBI" id="CHEBI:29035"/>
    </cofactor>
    <text evidence="17">Binds 2 divalent metal cations per subunit. Magnesium or manganese.</text>
</comment>
<evidence type="ECO:0000259" key="18">
    <source>
        <dbReference type="Pfam" id="PF00925"/>
    </source>
</evidence>
<dbReference type="InterPro" id="IPR017945">
    <property type="entry name" value="DHBP_synth_RibB-like_a/b_dom"/>
</dbReference>
<comment type="catalytic activity">
    <reaction evidence="1 17">
        <text>D-ribulose 5-phosphate = (2S)-2-hydroxy-3-oxobutyl phosphate + formate + H(+)</text>
        <dbReference type="Rhea" id="RHEA:18457"/>
        <dbReference type="ChEBI" id="CHEBI:15378"/>
        <dbReference type="ChEBI" id="CHEBI:15740"/>
        <dbReference type="ChEBI" id="CHEBI:58121"/>
        <dbReference type="ChEBI" id="CHEBI:58830"/>
        <dbReference type="EC" id="4.1.99.12"/>
    </reaction>
</comment>
<dbReference type="Pfam" id="PF00925">
    <property type="entry name" value="GTP_cyclohydro2"/>
    <property type="match status" value="1"/>
</dbReference>
<dbReference type="STRING" id="28110.KU46_631"/>
<feature type="domain" description="GTP cyclohydrolase II" evidence="18">
    <location>
        <begin position="214"/>
        <end position="371"/>
    </location>
</feature>
<dbReference type="KEGG" id="fpz:LA55_84"/>
<evidence type="ECO:0000256" key="12">
    <source>
        <dbReference type="ARBA" id="ARBA00022842"/>
    </source>
</evidence>
<evidence type="ECO:0000256" key="15">
    <source>
        <dbReference type="ARBA" id="ARBA00023239"/>
    </source>
</evidence>
<dbReference type="UniPathway" id="UPA00275">
    <property type="reaction ID" value="UER00399"/>
</dbReference>
<comment type="similarity">
    <text evidence="6">In the C-terminal section; belongs to the GTP cyclohydrolase II family.</text>
</comment>
<dbReference type="AlphaFoldDB" id="A0A0B6D7J1"/>
<reference evidence="19 20" key="1">
    <citation type="journal article" date="2015" name="Genome Announc.">
        <title>Genome sequencing of 18 francisella strains to aid in assay development and testing.</title>
        <authorList>
            <person name="Johnson S.L."/>
            <person name="Daligault H.E."/>
            <person name="Davenport K.W."/>
            <person name="Coyne S.R."/>
            <person name="Frey K.G."/>
            <person name="Koroleva G.I."/>
            <person name="Broomall S.M."/>
            <person name="Bishop-Lilly K.A."/>
            <person name="Bruce D.C."/>
            <person name="Chertkov O."/>
            <person name="Freitas T."/>
            <person name="Jaissle J."/>
            <person name="Ladner J.T."/>
            <person name="Rosenzweig C.N."/>
            <person name="Gibbons H.S."/>
            <person name="Palacios G.F."/>
            <person name="Redden C.L."/>
            <person name="Xu Y."/>
            <person name="Minogue T.D."/>
            <person name="Chain P.S."/>
        </authorList>
    </citation>
    <scope>NUCLEOTIDE SEQUENCE [LARGE SCALE GENOMIC DNA]</scope>
    <source>
        <strain evidence="19 20">GA01-2794</strain>
    </source>
</reference>
<dbReference type="Proteomes" id="UP000031830">
    <property type="component" value="Chromosome"/>
</dbReference>
<dbReference type="OrthoDB" id="9793111at2"/>
<keyword evidence="13" id="KW-0342">GTP-binding</keyword>
<dbReference type="FunFam" id="3.90.870.10:FF:000001">
    <property type="entry name" value="Riboflavin biosynthesis protein RibBA"/>
    <property type="match status" value="1"/>
</dbReference>
<protein>
    <recommendedName>
        <fullName evidence="7 17">3,4-dihydroxy-2-butanone 4-phosphate synthase</fullName>
        <shortName evidence="17">DHBP synthase</shortName>
        <ecNumber evidence="17">4.1.99.12</ecNumber>
    </recommendedName>
</protein>
<dbReference type="PIRSF" id="PIRSF001259">
    <property type="entry name" value="RibA"/>
    <property type="match status" value="1"/>
</dbReference>
<dbReference type="InterPro" id="IPR000926">
    <property type="entry name" value="RibA"/>
</dbReference>
<dbReference type="PANTHER" id="PTHR21327">
    <property type="entry name" value="GTP CYCLOHYDROLASE II-RELATED"/>
    <property type="match status" value="1"/>
</dbReference>
<dbReference type="GO" id="GO:0005525">
    <property type="term" value="F:GTP binding"/>
    <property type="evidence" value="ECO:0007669"/>
    <property type="project" value="UniProtKB-KW"/>
</dbReference>
<evidence type="ECO:0000256" key="10">
    <source>
        <dbReference type="ARBA" id="ARBA00022741"/>
    </source>
</evidence>
<comment type="function">
    <text evidence="3 17">Catalyzes the conversion of D-ribulose 5-phosphate to formate and 3,4-dihydroxy-2-butanone 4-phosphate.</text>
</comment>
<name>A0A0B6D7J1_9GAMM</name>
<evidence type="ECO:0000313" key="19">
    <source>
        <dbReference type="EMBL" id="AJI53628.1"/>
    </source>
</evidence>
<dbReference type="GO" id="GO:0009231">
    <property type="term" value="P:riboflavin biosynthetic process"/>
    <property type="evidence" value="ECO:0007669"/>
    <property type="project" value="UniProtKB-UniRule"/>
</dbReference>
<evidence type="ECO:0000256" key="6">
    <source>
        <dbReference type="ARBA" id="ARBA00008976"/>
    </source>
</evidence>
<keyword evidence="15 17" id="KW-0456">Lyase</keyword>
<dbReference type="SUPFAM" id="SSF142695">
    <property type="entry name" value="RibA-like"/>
    <property type="match status" value="1"/>
</dbReference>
<dbReference type="NCBIfam" id="NF001591">
    <property type="entry name" value="PRK00393.1"/>
    <property type="match status" value="1"/>
</dbReference>
<comment type="cofactor">
    <cofactor evidence="2">
        <name>Mn(2+)</name>
        <dbReference type="ChEBI" id="CHEBI:29035"/>
    </cofactor>
</comment>
<evidence type="ECO:0000256" key="11">
    <source>
        <dbReference type="ARBA" id="ARBA00022801"/>
    </source>
</evidence>
<dbReference type="GO" id="GO:0008686">
    <property type="term" value="F:3,4-dihydroxy-2-butanone-4-phosphate synthase activity"/>
    <property type="evidence" value="ECO:0007669"/>
    <property type="project" value="UniProtKB-UniRule"/>
</dbReference>
<dbReference type="InterPro" id="IPR000422">
    <property type="entry name" value="DHBP_synthase_RibB"/>
</dbReference>
<feature type="binding site" evidence="17">
    <location>
        <begin position="30"/>
        <end position="31"/>
    </location>
    <ligand>
        <name>D-ribulose 5-phosphate</name>
        <dbReference type="ChEBI" id="CHEBI:58121"/>
    </ligand>
</feature>